<accession>A0A5S3WIH8</accession>
<feature type="chain" id="PRO_5024319497" description="SPOR domain-containing protein" evidence="1">
    <location>
        <begin position="23"/>
        <end position="991"/>
    </location>
</feature>
<dbReference type="OrthoDB" id="121544at2"/>
<dbReference type="SUPFAM" id="SSF49478">
    <property type="entry name" value="Cna protein B-type domain"/>
    <property type="match status" value="1"/>
</dbReference>
<organism evidence="2 3">
    <name type="scientific">Pseudoalteromonas rubra</name>
    <dbReference type="NCBI Taxonomy" id="43658"/>
    <lineage>
        <taxon>Bacteria</taxon>
        <taxon>Pseudomonadati</taxon>
        <taxon>Pseudomonadota</taxon>
        <taxon>Gammaproteobacteria</taxon>
        <taxon>Alteromonadales</taxon>
        <taxon>Pseudoalteromonadaceae</taxon>
        <taxon>Pseudoalteromonas</taxon>
    </lineage>
</organism>
<proteinExistence type="predicted"/>
<dbReference type="Pfam" id="PF13620">
    <property type="entry name" value="CarboxypepD_reg"/>
    <property type="match status" value="1"/>
</dbReference>
<name>A0A5S3WIH8_9GAMM</name>
<sequence>MVRFVLILLIGLSWGSAMPAYSAQQQDLSKALSTLQRIQAKLTQSKASLTVSNQSKQTGIPEGEDLFLSVYADNVYLGEVFAVKSQRDAKIELRSLFAVLDFAISDDEKTDHFSGWYLSPERTFSFDSEQRVAQVNEQQYVIAQQDVLHTQGEVFVESALVSDWFGLDLQFNYTDQRLSVQSPEPLPALERQARADRRLVQHQGNAASRLTWKPNAYQMLSSPLMDVQFGYRRDNKEDAYFYSMLGAHDLAFWNVEYFVSGKDGDVVDQGRLKGKREDGQGRLLGGLKATQVEMGDILATHIGAGQPSGQGVGVRVADKPLHNDTQEQSVQISGSVQAGWDVELYHNGLLVAQQLQIQTGRYDFDRIPLYFGSNQFELVKYGPQGQVEREQRSYFVEGTGLDSGQSYFDVSVTDVGGSVFNNDWAPTSRSGWQFDGRYDLGLSEDMSVYAGISQALTNESQTERILTAGGTLSLWKKMLLNLDLSHDSDAQHQALLSARTEWAGQAISTSWQTQRRRLTGVQAGEEYRHSQGLNMVMSGTVNVFDKPLSYQNQIQWSRTDQGSEYTVLTNRVGTSVGRVNISNQLQRQSSSTAMDHTTAGQLRFQTRLGRVFGRLILDYDLHPNSELTAYETRFYRSLNEQFNVEFSFRETLDTDYQKSELGLNWLGDKIRLNSQFSYDSDDEWALGVNGQFSFGYHNESEQLLISQRRLASNGAVLVKVYLDHNANGVFDADDEVVPDVRIRALQNYMQGKTDAQGLVLLSGMPVNQKTDMVIDTQSLEMPFVVPASEGVAITPRRGFVEYLEFPLVNTSEIEGVVYQQTDTDNAPLPYAEVTLIDEHGQEAARTEAAYDGYYVFTDVKPGRYQAKVTSAARRGLTHSDQVEVVLSEQGDVLVEVDLQLAPQSTKAVTVLSAGRFTSLAVLKTYALLLRQRHSSLIPEPPFYVFDDKAKSYMLGIAFIYQGADPTQLQQRCESLQSAGVPCQLEDTELKL</sequence>
<evidence type="ECO:0000313" key="2">
    <source>
        <dbReference type="EMBL" id="TMP26548.1"/>
    </source>
</evidence>
<protein>
    <recommendedName>
        <fullName evidence="4">SPOR domain-containing protein</fullName>
    </recommendedName>
</protein>
<feature type="signal peptide" evidence="1">
    <location>
        <begin position="1"/>
        <end position="22"/>
    </location>
</feature>
<dbReference type="AlphaFoldDB" id="A0A5S3WIH8"/>
<evidence type="ECO:0000313" key="3">
    <source>
        <dbReference type="Proteomes" id="UP000310249"/>
    </source>
</evidence>
<dbReference type="InterPro" id="IPR013783">
    <property type="entry name" value="Ig-like_fold"/>
</dbReference>
<gene>
    <name evidence="2" type="ORF">CWB99_18750</name>
</gene>
<reference evidence="3" key="2">
    <citation type="submission" date="2019-06" db="EMBL/GenBank/DDBJ databases">
        <title>Co-occurence of chitin degradation, pigmentation and bioactivity in marine Pseudoalteromonas.</title>
        <authorList>
            <person name="Sonnenschein E.C."/>
            <person name="Bech P.K."/>
        </authorList>
    </citation>
    <scope>NUCLEOTIDE SEQUENCE [LARGE SCALE GENOMIC DNA]</scope>
    <source>
        <strain evidence="3">S2676</strain>
    </source>
</reference>
<dbReference type="EMBL" id="PNCI01000044">
    <property type="protein sequence ID" value="TMP26548.1"/>
    <property type="molecule type" value="Genomic_DNA"/>
</dbReference>
<comment type="caution">
    <text evidence="2">The sequence shown here is derived from an EMBL/GenBank/DDBJ whole genome shotgun (WGS) entry which is preliminary data.</text>
</comment>
<dbReference type="Gene3D" id="2.60.40.10">
    <property type="entry name" value="Immunoglobulins"/>
    <property type="match status" value="1"/>
</dbReference>
<evidence type="ECO:0000256" key="1">
    <source>
        <dbReference type="SAM" id="SignalP"/>
    </source>
</evidence>
<reference evidence="2 3" key="1">
    <citation type="submission" date="2018-01" db="EMBL/GenBank/DDBJ databases">
        <authorList>
            <person name="Paulsen S."/>
            <person name="Gram L.K."/>
        </authorList>
    </citation>
    <scope>NUCLEOTIDE SEQUENCE [LARGE SCALE GENOMIC DNA]</scope>
    <source>
        <strain evidence="2 3">S2676</strain>
    </source>
</reference>
<keyword evidence="1" id="KW-0732">Signal</keyword>
<evidence type="ECO:0008006" key="4">
    <source>
        <dbReference type="Google" id="ProtNLM"/>
    </source>
</evidence>
<dbReference type="Proteomes" id="UP000310249">
    <property type="component" value="Unassembled WGS sequence"/>
</dbReference>